<evidence type="ECO:0000313" key="1">
    <source>
        <dbReference type="EMBL" id="MBK1662654.1"/>
    </source>
</evidence>
<dbReference type="EMBL" id="NRSG01000665">
    <property type="protein sequence ID" value="MBK1662654.1"/>
    <property type="molecule type" value="Genomic_DNA"/>
</dbReference>
<accession>A0ABS1D771</accession>
<comment type="caution">
    <text evidence="1">The sequence shown here is derived from an EMBL/GenBank/DDBJ whole genome shotgun (WGS) entry which is preliminary data.</text>
</comment>
<evidence type="ECO:0000313" key="2">
    <source>
        <dbReference type="Proteomes" id="UP000697995"/>
    </source>
</evidence>
<gene>
    <name evidence="1" type="ORF">CKO45_31260</name>
</gene>
<dbReference type="Proteomes" id="UP000697995">
    <property type="component" value="Unassembled WGS sequence"/>
</dbReference>
<reference evidence="1 2" key="1">
    <citation type="journal article" date="2020" name="Microorganisms">
        <title>Osmotic Adaptation and Compatible Solute Biosynthesis of Phototrophic Bacteria as Revealed from Genome Analyses.</title>
        <authorList>
            <person name="Imhoff J.F."/>
            <person name="Rahn T."/>
            <person name="Kunzel S."/>
            <person name="Keller A."/>
            <person name="Neulinger S.C."/>
        </authorList>
    </citation>
    <scope>NUCLEOTIDE SEQUENCE [LARGE SCALE GENOMIC DNA]</scope>
    <source>
        <strain evidence="1 2">DSM 15382</strain>
    </source>
</reference>
<organism evidence="1 2">
    <name type="scientific">Paracraurococcus ruber</name>
    <dbReference type="NCBI Taxonomy" id="77675"/>
    <lineage>
        <taxon>Bacteria</taxon>
        <taxon>Pseudomonadati</taxon>
        <taxon>Pseudomonadota</taxon>
        <taxon>Alphaproteobacteria</taxon>
        <taxon>Acetobacterales</taxon>
        <taxon>Roseomonadaceae</taxon>
        <taxon>Paracraurococcus</taxon>
    </lineage>
</organism>
<name>A0ABS1D771_9PROT</name>
<keyword evidence="2" id="KW-1185">Reference proteome</keyword>
<sequence>CLGPAARDLAAIAASGGVADLTDQTILRLKDTAAVRPAVEAAARRCPVVASAAALECLGPAARDLAAIAASGGVADLTDQTILRLKDTAAVRPAVEAAYRHAVAEDEAAMLRRTFSLMRAALA</sequence>
<feature type="non-terminal residue" evidence="1">
    <location>
        <position position="1"/>
    </location>
</feature>
<proteinExistence type="predicted"/>
<dbReference type="RefSeq" id="WP_207191862.1">
    <property type="nucleotide sequence ID" value="NZ_NRSG01000665.1"/>
</dbReference>
<protein>
    <submittedName>
        <fullName evidence="1">Uncharacterized protein</fullName>
    </submittedName>
</protein>